<name>A0A1F7Y491_9BACT</name>
<evidence type="ECO:0000313" key="3">
    <source>
        <dbReference type="Proteomes" id="UP000178750"/>
    </source>
</evidence>
<dbReference type="EMBL" id="MGGF01000010">
    <property type="protein sequence ID" value="OGM22147.1"/>
    <property type="molecule type" value="Genomic_DNA"/>
</dbReference>
<reference evidence="2 3" key="1">
    <citation type="journal article" date="2016" name="Nat. Commun.">
        <title>Thousands of microbial genomes shed light on interconnected biogeochemical processes in an aquifer system.</title>
        <authorList>
            <person name="Anantharaman K."/>
            <person name="Brown C.T."/>
            <person name="Hug L.A."/>
            <person name="Sharon I."/>
            <person name="Castelle C.J."/>
            <person name="Probst A.J."/>
            <person name="Thomas B.C."/>
            <person name="Singh A."/>
            <person name="Wilkins M.J."/>
            <person name="Karaoz U."/>
            <person name="Brodie E.L."/>
            <person name="Williams K.H."/>
            <person name="Hubbard S.S."/>
            <person name="Banfield J.F."/>
        </authorList>
    </citation>
    <scope>NUCLEOTIDE SEQUENCE [LARGE SCALE GENOMIC DNA]</scope>
</reference>
<comment type="caution">
    <text evidence="2">The sequence shown here is derived from an EMBL/GenBank/DDBJ whole genome shotgun (WGS) entry which is preliminary data.</text>
</comment>
<evidence type="ECO:0000256" key="1">
    <source>
        <dbReference type="SAM" id="MobiDB-lite"/>
    </source>
</evidence>
<organism evidence="2 3">
    <name type="scientific">Candidatus Woesebacteria bacterium RIFCSPHIGHO2_01_FULL_38_9b</name>
    <dbReference type="NCBI Taxonomy" id="1802493"/>
    <lineage>
        <taxon>Bacteria</taxon>
        <taxon>Candidatus Woeseibacteriota</taxon>
    </lineage>
</organism>
<evidence type="ECO:0000313" key="2">
    <source>
        <dbReference type="EMBL" id="OGM22147.1"/>
    </source>
</evidence>
<accession>A0A1F7Y491</accession>
<dbReference type="AlphaFoldDB" id="A0A1F7Y491"/>
<gene>
    <name evidence="2" type="ORF">A2863_01115</name>
</gene>
<protein>
    <submittedName>
        <fullName evidence="2">Uncharacterized protein</fullName>
    </submittedName>
</protein>
<feature type="region of interest" description="Disordered" evidence="1">
    <location>
        <begin position="221"/>
        <end position="241"/>
    </location>
</feature>
<proteinExistence type="predicted"/>
<dbReference type="Proteomes" id="UP000178750">
    <property type="component" value="Unassembled WGS sequence"/>
</dbReference>
<sequence length="439" mass="49075">MDESGKNSQADTNVRTPLTRREFLIVGGRTAAALTAIAIGLQGDTLQSPEALRESTLIELDIFDTSKLGERLIKENFPERFSEEESLQDLGVKDASTYEGLKQGKPETEDQAKLLLLRFLELKFKDHGNNVSDVGKATEQILTGKVDSIPAIQISIVEAIEIKGLTYDELGNPILKYYISPDNINALLKNSSADLVNMSFQPGENELKYVMYEMNQKLPSSEQSFITDTKGNKIPTGEPTYYDSERNKITKEEYDRLYNEAEKKPKILLDPKARYIDYEDGYFGDRTLENVKALAEIAASNPDKIFFAAGGNPTGANEIPDITASRASLEANHLWPDNLIVVGYEYISDWVRMPASRGADIYIDGDFIKDRIHKDGSSSYATRIALEATRQNVKVGVENFTKRVKDFIKGKAINRSVGTKSGNINYEVLDFQKLTTHEK</sequence>